<dbReference type="RefSeq" id="WP_233375410.1">
    <property type="nucleotide sequence ID" value="NZ_JAJTWU010000015.1"/>
</dbReference>
<dbReference type="EMBL" id="JAJTWU010000015">
    <property type="protein sequence ID" value="MCE4558014.1"/>
    <property type="molecule type" value="Genomic_DNA"/>
</dbReference>
<evidence type="ECO:0000313" key="1">
    <source>
        <dbReference type="EMBL" id="MCE4558014.1"/>
    </source>
</evidence>
<organism evidence="1 2">
    <name type="scientific">Pelomonas cellulosilytica</name>
    <dbReference type="NCBI Taxonomy" id="2906762"/>
    <lineage>
        <taxon>Bacteria</taxon>
        <taxon>Pseudomonadati</taxon>
        <taxon>Pseudomonadota</taxon>
        <taxon>Betaproteobacteria</taxon>
        <taxon>Burkholderiales</taxon>
        <taxon>Sphaerotilaceae</taxon>
        <taxon>Roseateles</taxon>
    </lineage>
</organism>
<evidence type="ECO:0000313" key="2">
    <source>
        <dbReference type="Proteomes" id="UP001200741"/>
    </source>
</evidence>
<reference evidence="1 2" key="1">
    <citation type="submission" date="2021-12" db="EMBL/GenBank/DDBJ databases">
        <title>Genome seq of P8.</title>
        <authorList>
            <person name="Seo T."/>
        </authorList>
    </citation>
    <scope>NUCLEOTIDE SEQUENCE [LARGE SCALE GENOMIC DNA]</scope>
    <source>
        <strain evidence="1 2">P8</strain>
    </source>
</reference>
<dbReference type="Proteomes" id="UP001200741">
    <property type="component" value="Unassembled WGS sequence"/>
</dbReference>
<proteinExistence type="predicted"/>
<name>A0ABS8Y469_9BURK</name>
<gene>
    <name evidence="1" type="ORF">LXT13_26865</name>
</gene>
<comment type="caution">
    <text evidence="1">The sequence shown here is derived from an EMBL/GenBank/DDBJ whole genome shotgun (WGS) entry which is preliminary data.</text>
</comment>
<accession>A0ABS8Y469</accession>
<protein>
    <submittedName>
        <fullName evidence="1">Uncharacterized protein</fullName>
    </submittedName>
</protein>
<keyword evidence="2" id="KW-1185">Reference proteome</keyword>
<sequence>MSLPVRTSPHAAGGHPVADEKVISQYHKSIALMTEACEVAHRAYIFDNSGSKHKLLAEITDFDEIRLDASVINPWFLGTELWKDFS</sequence>